<feature type="transmembrane region" description="Helical" evidence="3">
    <location>
        <begin position="20"/>
        <end position="43"/>
    </location>
</feature>
<dbReference type="InterPro" id="IPR016817">
    <property type="entry name" value="MannP-dilichol_defect-1"/>
</dbReference>
<keyword evidence="2" id="KW-0677">Repeat</keyword>
<name>U5D3M8_AMBTC</name>
<evidence type="ECO:0000313" key="4">
    <source>
        <dbReference type="EMBL" id="ERN17014.1"/>
    </source>
</evidence>
<keyword evidence="5" id="KW-1185">Reference proteome</keyword>
<dbReference type="HOGENOM" id="CLU_3035048_0_0_1"/>
<keyword evidence="3" id="KW-0812">Transmembrane</keyword>
<proteinExistence type="predicted"/>
<dbReference type="PANTHER" id="PTHR12226:SF2">
    <property type="entry name" value="MANNOSE-P-DOLICHOL UTILIZATION DEFECT 1 PROTEIN"/>
    <property type="match status" value="1"/>
</dbReference>
<keyword evidence="1" id="KW-0813">Transport</keyword>
<dbReference type="Gramene" id="ERN17014">
    <property type="protein sequence ID" value="ERN17014"/>
    <property type="gene ID" value="AMTR_s00057p00218100"/>
</dbReference>
<evidence type="ECO:0000256" key="2">
    <source>
        <dbReference type="ARBA" id="ARBA00022737"/>
    </source>
</evidence>
<evidence type="ECO:0000256" key="1">
    <source>
        <dbReference type="ARBA" id="ARBA00022448"/>
    </source>
</evidence>
<dbReference type="Proteomes" id="UP000017836">
    <property type="component" value="Unassembled WGS sequence"/>
</dbReference>
<keyword evidence="3" id="KW-1133">Transmembrane helix</keyword>
<dbReference type="AlphaFoldDB" id="U5D3M8"/>
<dbReference type="EMBL" id="KI392405">
    <property type="protein sequence ID" value="ERN17014.1"/>
    <property type="molecule type" value="Genomic_DNA"/>
</dbReference>
<accession>U5D3M8</accession>
<organism evidence="4 5">
    <name type="scientific">Amborella trichopoda</name>
    <dbReference type="NCBI Taxonomy" id="13333"/>
    <lineage>
        <taxon>Eukaryota</taxon>
        <taxon>Viridiplantae</taxon>
        <taxon>Streptophyta</taxon>
        <taxon>Embryophyta</taxon>
        <taxon>Tracheophyta</taxon>
        <taxon>Spermatophyta</taxon>
        <taxon>Magnoliopsida</taxon>
        <taxon>Amborellales</taxon>
        <taxon>Amborellaceae</taxon>
        <taxon>Amborella</taxon>
    </lineage>
</organism>
<dbReference type="PANTHER" id="PTHR12226">
    <property type="entry name" value="MANNOSE-P-DOLICHOL UTILIZATION DEFECT 1 LEC35 -RELATED"/>
    <property type="match status" value="1"/>
</dbReference>
<dbReference type="STRING" id="13333.U5D3M8"/>
<evidence type="ECO:0000313" key="5">
    <source>
        <dbReference type="Proteomes" id="UP000017836"/>
    </source>
</evidence>
<sequence length="55" mass="5947">MNFGGSVVRVFTSMQEGAPTSMILGSVKAALLNGTIMTQIIVYGRQNSKKEKKLD</sequence>
<reference evidence="5" key="1">
    <citation type="journal article" date="2013" name="Science">
        <title>The Amborella genome and the evolution of flowering plants.</title>
        <authorList>
            <consortium name="Amborella Genome Project"/>
        </authorList>
    </citation>
    <scope>NUCLEOTIDE SEQUENCE [LARGE SCALE GENOMIC DNA]</scope>
</reference>
<evidence type="ECO:0000256" key="3">
    <source>
        <dbReference type="SAM" id="Phobius"/>
    </source>
</evidence>
<protein>
    <submittedName>
        <fullName evidence="4">Uncharacterized protein</fullName>
    </submittedName>
</protein>
<keyword evidence="3" id="KW-0472">Membrane</keyword>
<gene>
    <name evidence="4" type="ORF">AMTR_s00057p00218100</name>
</gene>